<sequence length="56" mass="6352">TVVPQQVKIIDNPKTLQELHQLCGSINWVRPLLGLTTEDLTPLFNLLREKDDLTSP</sequence>
<dbReference type="SUPFAM" id="SSF56672">
    <property type="entry name" value="DNA/RNA polymerases"/>
    <property type="match status" value="1"/>
</dbReference>
<proteinExistence type="predicted"/>
<protein>
    <submittedName>
        <fullName evidence="2">POK6 protein</fullName>
    </submittedName>
</protein>
<dbReference type="InterPro" id="IPR043502">
    <property type="entry name" value="DNA/RNA_pol_sf"/>
</dbReference>
<evidence type="ECO:0000313" key="3">
    <source>
        <dbReference type="Proteomes" id="UP000531151"/>
    </source>
</evidence>
<reference evidence="2 3" key="1">
    <citation type="submission" date="2019-09" db="EMBL/GenBank/DDBJ databases">
        <title>Bird 10,000 Genomes (B10K) Project - Family phase.</title>
        <authorList>
            <person name="Zhang G."/>
        </authorList>
    </citation>
    <scope>NUCLEOTIDE SEQUENCE [LARGE SCALE GENOMIC DNA]</scope>
    <source>
        <strain evidence="2">B10K-CU-031-07</strain>
        <tissue evidence="2">Muscle</tissue>
    </source>
</reference>
<comment type="caution">
    <text evidence="2">The sequence shown here is derived from an EMBL/GenBank/DDBJ whole genome shotgun (WGS) entry which is preliminary data.</text>
</comment>
<organism evidence="2 3">
    <name type="scientific">Geococcyx californianus</name>
    <name type="common">Greater roadrunner</name>
    <name type="synonym">Saurothera californiana</name>
    <dbReference type="NCBI Taxonomy" id="8947"/>
    <lineage>
        <taxon>Eukaryota</taxon>
        <taxon>Metazoa</taxon>
        <taxon>Chordata</taxon>
        <taxon>Craniata</taxon>
        <taxon>Vertebrata</taxon>
        <taxon>Euteleostomi</taxon>
        <taxon>Archelosauria</taxon>
        <taxon>Archosauria</taxon>
        <taxon>Dinosauria</taxon>
        <taxon>Saurischia</taxon>
        <taxon>Theropoda</taxon>
        <taxon>Coelurosauria</taxon>
        <taxon>Aves</taxon>
        <taxon>Neognathae</taxon>
        <taxon>Neoaves</taxon>
        <taxon>Otidimorphae</taxon>
        <taxon>Cuculiformes</taxon>
        <taxon>Neomorphidae</taxon>
        <taxon>Geococcyx</taxon>
    </lineage>
</organism>
<dbReference type="AlphaFoldDB" id="A0A7K4JV71"/>
<gene>
    <name evidence="2" type="primary">Ervk6_3</name>
    <name evidence="2" type="ORF">GEOCAL_R14858</name>
</gene>
<feature type="domain" description="Reverse transcriptase thumb" evidence="1">
    <location>
        <begin position="4"/>
        <end position="56"/>
    </location>
</feature>
<keyword evidence="3" id="KW-1185">Reference proteome</keyword>
<accession>A0A7K4JV71</accession>
<name>A0A7K4JV71_GEOCA</name>
<dbReference type="GO" id="GO:0003964">
    <property type="term" value="F:RNA-directed DNA polymerase activity"/>
    <property type="evidence" value="ECO:0007669"/>
    <property type="project" value="InterPro"/>
</dbReference>
<dbReference type="OrthoDB" id="6773263at2759"/>
<dbReference type="Gene3D" id="3.30.70.270">
    <property type="match status" value="1"/>
</dbReference>
<feature type="non-terminal residue" evidence="2">
    <location>
        <position position="56"/>
    </location>
</feature>
<dbReference type="EMBL" id="VWPV01078096">
    <property type="protein sequence ID" value="NWH68787.1"/>
    <property type="molecule type" value="Genomic_DNA"/>
</dbReference>
<dbReference type="Proteomes" id="UP000531151">
    <property type="component" value="Unassembled WGS sequence"/>
</dbReference>
<dbReference type="InterPro" id="IPR010661">
    <property type="entry name" value="RVT_thumb"/>
</dbReference>
<dbReference type="Pfam" id="PF06817">
    <property type="entry name" value="RVT_thumb"/>
    <property type="match status" value="1"/>
</dbReference>
<evidence type="ECO:0000313" key="2">
    <source>
        <dbReference type="EMBL" id="NWH68787.1"/>
    </source>
</evidence>
<evidence type="ECO:0000259" key="1">
    <source>
        <dbReference type="Pfam" id="PF06817"/>
    </source>
</evidence>
<dbReference type="InterPro" id="IPR043128">
    <property type="entry name" value="Rev_trsase/Diguanyl_cyclase"/>
</dbReference>
<feature type="non-terminal residue" evidence="2">
    <location>
        <position position="1"/>
    </location>
</feature>